<name>A0A922NB98_9PLEO</name>
<dbReference type="Proteomes" id="UP000249757">
    <property type="component" value="Unassembled WGS sequence"/>
</dbReference>
<dbReference type="EMBL" id="NRDI02000015">
    <property type="protein sequence ID" value="KAI1511036.1"/>
    <property type="molecule type" value="Genomic_DNA"/>
</dbReference>
<sequence length="47" mass="5395">MPNLAATAVVPLSAYPLRLVYPYIPPFTALTLYKLFNYALYTRLFLL</sequence>
<evidence type="ECO:0000256" key="1">
    <source>
        <dbReference type="SAM" id="Phobius"/>
    </source>
</evidence>
<keyword evidence="1" id="KW-0812">Transmembrane</keyword>
<evidence type="ECO:0000313" key="2">
    <source>
        <dbReference type="EMBL" id="KAI1511036.1"/>
    </source>
</evidence>
<evidence type="ECO:0000313" key="3">
    <source>
        <dbReference type="Proteomes" id="UP000249757"/>
    </source>
</evidence>
<keyword evidence="3" id="KW-1185">Reference proteome</keyword>
<keyword evidence="1" id="KW-0472">Membrane</keyword>
<accession>A0A922NB98</accession>
<comment type="caution">
    <text evidence="2">The sequence shown here is derived from an EMBL/GenBank/DDBJ whole genome shotgun (WGS) entry which is preliminary data.</text>
</comment>
<reference evidence="3" key="1">
    <citation type="journal article" date="2022" name="Microb. Genom.">
        <title>A global pangenome for the wheat fungal pathogen Pyrenophora tritici-repentis and prediction of effector protein structural homology.</title>
        <authorList>
            <person name="Moolhuijzen P.M."/>
            <person name="See P.T."/>
            <person name="Shi G."/>
            <person name="Powell H.R."/>
            <person name="Cockram J."/>
            <person name="Jorgensen L.N."/>
            <person name="Benslimane H."/>
            <person name="Strelkov S.E."/>
            <person name="Turner J."/>
            <person name="Liu Z."/>
            <person name="Moffat C.S."/>
        </authorList>
    </citation>
    <scope>NUCLEOTIDE SEQUENCE [LARGE SCALE GENOMIC DNA]</scope>
</reference>
<organism evidence="2 3">
    <name type="scientific">Pyrenophora tritici-repentis</name>
    <dbReference type="NCBI Taxonomy" id="45151"/>
    <lineage>
        <taxon>Eukaryota</taxon>
        <taxon>Fungi</taxon>
        <taxon>Dikarya</taxon>
        <taxon>Ascomycota</taxon>
        <taxon>Pezizomycotina</taxon>
        <taxon>Dothideomycetes</taxon>
        <taxon>Pleosporomycetidae</taxon>
        <taxon>Pleosporales</taxon>
        <taxon>Pleosporineae</taxon>
        <taxon>Pleosporaceae</taxon>
        <taxon>Pyrenophora</taxon>
    </lineage>
</organism>
<proteinExistence type="predicted"/>
<dbReference type="AlphaFoldDB" id="A0A922NB98"/>
<keyword evidence="1" id="KW-1133">Transmembrane helix</keyword>
<protein>
    <submittedName>
        <fullName evidence="2">Uncharacterized protein</fullName>
    </submittedName>
</protein>
<feature type="transmembrane region" description="Helical" evidence="1">
    <location>
        <begin position="20"/>
        <end position="41"/>
    </location>
</feature>
<gene>
    <name evidence="2" type="ORF">Ptr86124_010157</name>
</gene>